<dbReference type="Proteomes" id="UP000610456">
    <property type="component" value="Unassembled WGS sequence"/>
</dbReference>
<evidence type="ECO:0000256" key="2">
    <source>
        <dbReference type="PROSITE-ProRule" id="PRU00335"/>
    </source>
</evidence>
<dbReference type="Pfam" id="PF00440">
    <property type="entry name" value="TetR_N"/>
    <property type="match status" value="1"/>
</dbReference>
<feature type="DNA-binding region" description="H-T-H motif" evidence="2">
    <location>
        <begin position="27"/>
        <end position="46"/>
    </location>
</feature>
<gene>
    <name evidence="4" type="ORF">GCM10007103_00950</name>
</gene>
<dbReference type="PRINTS" id="PR00455">
    <property type="entry name" value="HTHTETR"/>
</dbReference>
<name>A0A918S690_9FLAO</name>
<dbReference type="InterPro" id="IPR036271">
    <property type="entry name" value="Tet_transcr_reg_TetR-rel_C_sf"/>
</dbReference>
<keyword evidence="1 2" id="KW-0238">DNA-binding</keyword>
<evidence type="ECO:0000313" key="4">
    <source>
        <dbReference type="EMBL" id="GHA23692.1"/>
    </source>
</evidence>
<reference evidence="4" key="1">
    <citation type="journal article" date="2014" name="Int. J. Syst. Evol. Microbiol.">
        <title>Complete genome sequence of Corynebacterium casei LMG S-19264T (=DSM 44701T), isolated from a smear-ripened cheese.</title>
        <authorList>
            <consortium name="US DOE Joint Genome Institute (JGI-PGF)"/>
            <person name="Walter F."/>
            <person name="Albersmeier A."/>
            <person name="Kalinowski J."/>
            <person name="Ruckert C."/>
        </authorList>
    </citation>
    <scope>NUCLEOTIDE SEQUENCE</scope>
    <source>
        <strain evidence="4">KCTC 12719</strain>
    </source>
</reference>
<keyword evidence="5" id="KW-1185">Reference proteome</keyword>
<accession>A0A918S690</accession>
<dbReference type="InterPro" id="IPR050624">
    <property type="entry name" value="HTH-type_Tx_Regulator"/>
</dbReference>
<sequence length="205" mass="24230">MNFKPLKEKILQKSAEKFLTLGVKSVTMDEIASELGMSKKTLYTHFSTKTELINATTHYVFEEISKGINEIVDRNKNPIEEHYKIKNFALEHLKYEKSSPQYQLQKYYPKIFTEIRKKQQKLMEDLIRENLEKGIKEGYYREEISIPFISRIYFVEMIGLKDRDLFPADEFPVPGLIEEHLEYHLRGIVTNKGLTTLKNYLQNNN</sequence>
<dbReference type="InterPro" id="IPR009057">
    <property type="entry name" value="Homeodomain-like_sf"/>
</dbReference>
<evidence type="ECO:0000313" key="5">
    <source>
        <dbReference type="Proteomes" id="UP000610456"/>
    </source>
</evidence>
<dbReference type="Gene3D" id="1.10.10.60">
    <property type="entry name" value="Homeodomain-like"/>
    <property type="match status" value="1"/>
</dbReference>
<dbReference type="SUPFAM" id="SSF46689">
    <property type="entry name" value="Homeodomain-like"/>
    <property type="match status" value="1"/>
</dbReference>
<dbReference type="PROSITE" id="PS50977">
    <property type="entry name" value="HTH_TETR_2"/>
    <property type="match status" value="1"/>
</dbReference>
<organism evidence="4 5">
    <name type="scientific">Salinimicrobium marinum</name>
    <dbReference type="NCBI Taxonomy" id="680283"/>
    <lineage>
        <taxon>Bacteria</taxon>
        <taxon>Pseudomonadati</taxon>
        <taxon>Bacteroidota</taxon>
        <taxon>Flavobacteriia</taxon>
        <taxon>Flavobacteriales</taxon>
        <taxon>Flavobacteriaceae</taxon>
        <taxon>Salinimicrobium</taxon>
    </lineage>
</organism>
<dbReference type="GO" id="GO:0003677">
    <property type="term" value="F:DNA binding"/>
    <property type="evidence" value="ECO:0007669"/>
    <property type="project" value="UniProtKB-UniRule"/>
</dbReference>
<feature type="domain" description="HTH tetR-type" evidence="3">
    <location>
        <begin position="4"/>
        <end position="64"/>
    </location>
</feature>
<evidence type="ECO:0000259" key="3">
    <source>
        <dbReference type="PROSITE" id="PS50977"/>
    </source>
</evidence>
<evidence type="ECO:0000256" key="1">
    <source>
        <dbReference type="ARBA" id="ARBA00023125"/>
    </source>
</evidence>
<protein>
    <submittedName>
        <fullName evidence="4">TetR family transcriptional regulator</fullName>
    </submittedName>
</protein>
<dbReference type="Gene3D" id="1.10.357.10">
    <property type="entry name" value="Tetracycline Repressor, domain 2"/>
    <property type="match status" value="1"/>
</dbReference>
<dbReference type="PANTHER" id="PTHR43479">
    <property type="entry name" value="ACREF/ENVCD OPERON REPRESSOR-RELATED"/>
    <property type="match status" value="1"/>
</dbReference>
<proteinExistence type="predicted"/>
<dbReference type="InterPro" id="IPR001647">
    <property type="entry name" value="HTH_TetR"/>
</dbReference>
<dbReference type="SUPFAM" id="SSF48498">
    <property type="entry name" value="Tetracyclin repressor-like, C-terminal domain"/>
    <property type="match status" value="1"/>
</dbReference>
<comment type="caution">
    <text evidence="4">The sequence shown here is derived from an EMBL/GenBank/DDBJ whole genome shotgun (WGS) entry which is preliminary data.</text>
</comment>
<dbReference type="EMBL" id="BMXB01000001">
    <property type="protein sequence ID" value="GHA23692.1"/>
    <property type="molecule type" value="Genomic_DNA"/>
</dbReference>
<dbReference type="AlphaFoldDB" id="A0A918S690"/>
<reference evidence="4" key="2">
    <citation type="submission" date="2020-09" db="EMBL/GenBank/DDBJ databases">
        <authorList>
            <person name="Sun Q."/>
            <person name="Kim S."/>
        </authorList>
    </citation>
    <scope>NUCLEOTIDE SEQUENCE</scope>
    <source>
        <strain evidence="4">KCTC 12719</strain>
    </source>
</reference>
<dbReference type="PANTHER" id="PTHR43479:SF11">
    <property type="entry name" value="ACREF_ENVCD OPERON REPRESSOR-RELATED"/>
    <property type="match status" value="1"/>
</dbReference>